<proteinExistence type="predicted"/>
<protein>
    <submittedName>
        <fullName evidence="2">Uncharacterized protein</fullName>
    </submittedName>
</protein>
<dbReference type="AlphaFoldDB" id="A0A0N0U6G9"/>
<feature type="region of interest" description="Disordered" evidence="1">
    <location>
        <begin position="154"/>
        <end position="178"/>
    </location>
</feature>
<gene>
    <name evidence="2" type="ORF">WN51_05882</name>
</gene>
<dbReference type="Proteomes" id="UP000053105">
    <property type="component" value="Unassembled WGS sequence"/>
</dbReference>
<name>A0A0N0U6G9_9HYME</name>
<evidence type="ECO:0000256" key="1">
    <source>
        <dbReference type="SAM" id="MobiDB-lite"/>
    </source>
</evidence>
<feature type="region of interest" description="Disordered" evidence="1">
    <location>
        <begin position="506"/>
        <end position="534"/>
    </location>
</feature>
<reference evidence="2 3" key="1">
    <citation type="submission" date="2015-07" db="EMBL/GenBank/DDBJ databases">
        <title>The genome of Melipona quadrifasciata.</title>
        <authorList>
            <person name="Pan H."/>
            <person name="Kapheim K."/>
        </authorList>
    </citation>
    <scope>NUCLEOTIDE SEQUENCE [LARGE SCALE GENOMIC DNA]</scope>
    <source>
        <strain evidence="2">0111107301</strain>
        <tissue evidence="2">Whole body</tissue>
    </source>
</reference>
<feature type="compositionally biased region" description="Polar residues" evidence="1">
    <location>
        <begin position="164"/>
        <end position="178"/>
    </location>
</feature>
<organism evidence="2 3">
    <name type="scientific">Melipona quadrifasciata</name>
    <dbReference type="NCBI Taxonomy" id="166423"/>
    <lineage>
        <taxon>Eukaryota</taxon>
        <taxon>Metazoa</taxon>
        <taxon>Ecdysozoa</taxon>
        <taxon>Arthropoda</taxon>
        <taxon>Hexapoda</taxon>
        <taxon>Insecta</taxon>
        <taxon>Pterygota</taxon>
        <taxon>Neoptera</taxon>
        <taxon>Endopterygota</taxon>
        <taxon>Hymenoptera</taxon>
        <taxon>Apocrita</taxon>
        <taxon>Aculeata</taxon>
        <taxon>Apoidea</taxon>
        <taxon>Anthophila</taxon>
        <taxon>Apidae</taxon>
        <taxon>Melipona</taxon>
    </lineage>
</organism>
<evidence type="ECO:0000313" key="2">
    <source>
        <dbReference type="EMBL" id="KOX77994.1"/>
    </source>
</evidence>
<keyword evidence="3" id="KW-1185">Reference proteome</keyword>
<dbReference type="EMBL" id="KQ435727">
    <property type="protein sequence ID" value="KOX77994.1"/>
    <property type="molecule type" value="Genomic_DNA"/>
</dbReference>
<sequence length="632" mass="71776">MRKKPKQGHNHKNFTRVLSALTIRSECRKRRLKKRTVLFPLRMTHLHHLELSMRPYKEPREKVEKTRCLTSHRTSRIAKKQRADKPDNLAAKPFFLRIISSTTAALLHLVDTYIERRLQDEPILQKRNNEPFDAFLSAIVRPYGDLLAYSRRLDDDDDDDERSVSSSGENPRDSCTTNHGNAIVIRNAMARYNVAFYSCSCTVVLTRRRKMAEAGYEIVIKFRGGEGRVVSFVFDTDIVVNTMISPLGLHKRNPSSGGGPAEPILYVSLERSDDNARCASRECLSRAVYRFPSLMLLDSGVLESSKSNFVHRDWRNTRTCNVTKTVMVGLTDFTSSVQRGGYSLTIDDDEARASVENVHSIPGRVERPLNAVVNCEHSIPDGFLFTLAFPALSDTLSSQSTIEPSSVGRKNLSRTGTVSTDNDLYFWPLLILKNQRPDDTSLKTYLREDLARRKNSRLCCLELKSCEMTWMRTGVLNPDKMTSVRVTRCKRGIKILCYSGAPSPPKLRNFGTTSQTSRERRPESTESSGKVYSTSRFNAPMDRGVWTVGDHRLLESPGKKLTRQLWYNTASRKSANPTNDRSEASKNRFLVTTSYHDTDVQSAIDEISPSDLFYVLSGYRGFITLHFRLVDE</sequence>
<feature type="region of interest" description="Disordered" evidence="1">
    <location>
        <begin position="62"/>
        <end position="83"/>
    </location>
</feature>
<evidence type="ECO:0000313" key="3">
    <source>
        <dbReference type="Proteomes" id="UP000053105"/>
    </source>
</evidence>
<accession>A0A0N0U6G9</accession>